<accession>Q0RF45</accession>
<dbReference type="InterPro" id="IPR015590">
    <property type="entry name" value="Aldehyde_DH_dom"/>
</dbReference>
<keyword evidence="7" id="KW-1185">Reference proteome</keyword>
<evidence type="ECO:0000313" key="7">
    <source>
        <dbReference type="Proteomes" id="UP000000657"/>
    </source>
</evidence>
<dbReference type="eggNOG" id="COG1012">
    <property type="taxonomic scope" value="Bacteria"/>
</dbReference>
<dbReference type="AlphaFoldDB" id="Q0RF45"/>
<dbReference type="InterPro" id="IPR016162">
    <property type="entry name" value="Ald_DH_N"/>
</dbReference>
<dbReference type="Gene3D" id="3.40.605.10">
    <property type="entry name" value="Aldehyde Dehydrogenase, Chain A, domain 1"/>
    <property type="match status" value="1"/>
</dbReference>
<evidence type="ECO:0000313" key="6">
    <source>
        <dbReference type="EMBL" id="CAJ63906.1"/>
    </source>
</evidence>
<dbReference type="Pfam" id="PF00171">
    <property type="entry name" value="Aldedh"/>
    <property type="match status" value="1"/>
</dbReference>
<dbReference type="HOGENOM" id="CLU_005391_0_0_11"/>
<protein>
    <submittedName>
        <fullName evidence="6">Aldehyde dehydrogenase</fullName>
        <ecNumber evidence="6">1.2.1.-</ecNumber>
    </submittedName>
</protein>
<dbReference type="STRING" id="326424.FRAAL5273"/>
<dbReference type="FunFam" id="3.40.309.10:FF:000009">
    <property type="entry name" value="Aldehyde dehydrogenase A"/>
    <property type="match status" value="1"/>
</dbReference>
<dbReference type="PANTHER" id="PTHR42804">
    <property type="entry name" value="ALDEHYDE DEHYDROGENASE"/>
    <property type="match status" value="1"/>
</dbReference>
<dbReference type="PANTHER" id="PTHR42804:SF1">
    <property type="entry name" value="ALDEHYDE DEHYDROGENASE-RELATED"/>
    <property type="match status" value="1"/>
</dbReference>
<dbReference type="FunFam" id="3.40.605.10:FF:000007">
    <property type="entry name" value="NAD/NADP-dependent betaine aldehyde dehydrogenase"/>
    <property type="match status" value="1"/>
</dbReference>
<feature type="active site" evidence="3">
    <location>
        <position position="270"/>
    </location>
</feature>
<evidence type="ECO:0000256" key="2">
    <source>
        <dbReference type="ARBA" id="ARBA00023002"/>
    </source>
</evidence>
<dbReference type="KEGG" id="fal:FRAAL5273"/>
<comment type="similarity">
    <text evidence="1 4">Belongs to the aldehyde dehydrogenase family.</text>
</comment>
<evidence type="ECO:0000256" key="1">
    <source>
        <dbReference type="ARBA" id="ARBA00009986"/>
    </source>
</evidence>
<dbReference type="GO" id="GO:0016620">
    <property type="term" value="F:oxidoreductase activity, acting on the aldehyde or oxo group of donors, NAD or NADP as acceptor"/>
    <property type="evidence" value="ECO:0007669"/>
    <property type="project" value="InterPro"/>
</dbReference>
<sequence length="502" mass="52037">MPADEDPRIRRGIRDDRGVGVREHRELFIDGRWVGATTEETLAVVSPATEETIGVVAAAGIGDVDRAVAAARRALDDGPWARATPPQRVAALVRLADALRARADELAEVLTAEVGSPRSWSQPYQVGTALAAFDAFAALAGDYPWADERPAAHGSVLVRRLPVGVVGAVVPWNAPLFITALKLGPALVAGCTVVLKPAPAAPVWSYLFAEAVVEAGLPPGVVNIVPAGTAASEYLVGHPGVDKVTFTGSTAVGRRIGEVCGRDLRRCTLELGGKSAAILLDDVSLTRRTVTTLTFGAMANSGQVCMAQTRILAPRSRYSEVVDALAERVAALRVGDPTEPKTQIGPVISASARARIEAHLARARTDGARVAAGGGRPAGLDRGWFVEPTLLAGVGNDAPVAREEIFGPVAVVIPYDGVEEAVTLANDSDYGLAGSVWSEDPERAGRVAARLRTGSVAVNSPAPLDPGSPFGGMGASGIGREGGPEGVDAFVELQSIIRPADG</sequence>
<reference evidence="6 7" key="1">
    <citation type="journal article" date="2007" name="Genome Res.">
        <title>Genome characteristics of facultatively symbiotic Frankia sp. strains reflect host range and host plant biogeography.</title>
        <authorList>
            <person name="Normand P."/>
            <person name="Lapierre P."/>
            <person name="Tisa L.S."/>
            <person name="Gogarten J.P."/>
            <person name="Alloisio N."/>
            <person name="Bagnarol E."/>
            <person name="Bassi C.A."/>
            <person name="Berry A.M."/>
            <person name="Bickhart D.M."/>
            <person name="Choisne N."/>
            <person name="Couloux A."/>
            <person name="Cournoyer B."/>
            <person name="Cruveiller S."/>
            <person name="Daubin V."/>
            <person name="Demange N."/>
            <person name="Francino M.P."/>
            <person name="Goltsman E."/>
            <person name="Huang Y."/>
            <person name="Kopp O.R."/>
            <person name="Labarre L."/>
            <person name="Lapidus A."/>
            <person name="Lavire C."/>
            <person name="Marechal J."/>
            <person name="Martinez M."/>
            <person name="Mastronunzio J.E."/>
            <person name="Mullin B.C."/>
            <person name="Niemann J."/>
            <person name="Pujic P."/>
            <person name="Rawnsley T."/>
            <person name="Rouy Z."/>
            <person name="Schenowitz C."/>
            <person name="Sellstedt A."/>
            <person name="Tavares F."/>
            <person name="Tomkins J.P."/>
            <person name="Vallenet D."/>
            <person name="Valverde C."/>
            <person name="Wall L.G."/>
            <person name="Wang Y."/>
            <person name="Medigue C."/>
            <person name="Benson D.R."/>
        </authorList>
    </citation>
    <scope>NUCLEOTIDE SEQUENCE [LARGE SCALE GENOMIC DNA]</scope>
    <source>
        <strain evidence="7">DSM 45986 / CECT 9034 / ACN14a</strain>
    </source>
</reference>
<dbReference type="CDD" id="cd07139">
    <property type="entry name" value="ALDH_AldA-Rv0768"/>
    <property type="match status" value="1"/>
</dbReference>
<evidence type="ECO:0000259" key="5">
    <source>
        <dbReference type="Pfam" id="PF00171"/>
    </source>
</evidence>
<name>Q0RF45_FRAAA</name>
<dbReference type="Proteomes" id="UP000000657">
    <property type="component" value="Chromosome"/>
</dbReference>
<dbReference type="EC" id="1.2.1.-" evidence="6"/>
<dbReference type="InterPro" id="IPR029510">
    <property type="entry name" value="Ald_DH_CS_GLU"/>
</dbReference>
<proteinExistence type="inferred from homology"/>
<evidence type="ECO:0000256" key="3">
    <source>
        <dbReference type="PROSITE-ProRule" id="PRU10007"/>
    </source>
</evidence>
<dbReference type="InterPro" id="IPR016161">
    <property type="entry name" value="Ald_DH/histidinol_DH"/>
</dbReference>
<dbReference type="SUPFAM" id="SSF53720">
    <property type="entry name" value="ALDH-like"/>
    <property type="match status" value="1"/>
</dbReference>
<evidence type="ECO:0000256" key="4">
    <source>
        <dbReference type="RuleBase" id="RU003345"/>
    </source>
</evidence>
<dbReference type="PROSITE" id="PS00687">
    <property type="entry name" value="ALDEHYDE_DEHYDR_GLU"/>
    <property type="match status" value="1"/>
</dbReference>
<dbReference type="Gene3D" id="3.40.309.10">
    <property type="entry name" value="Aldehyde Dehydrogenase, Chain A, domain 2"/>
    <property type="match status" value="1"/>
</dbReference>
<organism evidence="6 7">
    <name type="scientific">Frankia alni (strain DSM 45986 / CECT 9034 / ACN14a)</name>
    <dbReference type="NCBI Taxonomy" id="326424"/>
    <lineage>
        <taxon>Bacteria</taxon>
        <taxon>Bacillati</taxon>
        <taxon>Actinomycetota</taxon>
        <taxon>Actinomycetes</taxon>
        <taxon>Frankiales</taxon>
        <taxon>Frankiaceae</taxon>
        <taxon>Frankia</taxon>
    </lineage>
</organism>
<dbReference type="EMBL" id="CT573213">
    <property type="protein sequence ID" value="CAJ63906.1"/>
    <property type="molecule type" value="Genomic_DNA"/>
</dbReference>
<keyword evidence="2 4" id="KW-0560">Oxidoreductase</keyword>
<gene>
    <name evidence="6" type="ordered locus">FRAAL5273</name>
</gene>
<feature type="domain" description="Aldehyde dehydrogenase" evidence="5">
    <location>
        <begin position="33"/>
        <end position="496"/>
    </location>
</feature>
<dbReference type="InterPro" id="IPR016163">
    <property type="entry name" value="Ald_DH_C"/>
</dbReference>